<dbReference type="PANTHER" id="PTHR24006:SF758">
    <property type="entry name" value="UBIQUITIN CARBOXYL-TERMINAL HYDROLASE 36"/>
    <property type="match status" value="1"/>
</dbReference>
<dbReference type="PROSITE" id="PS50235">
    <property type="entry name" value="USP_3"/>
    <property type="match status" value="1"/>
</dbReference>
<evidence type="ECO:0000313" key="15">
    <source>
        <dbReference type="EMBL" id="CAF2150993.1"/>
    </source>
</evidence>
<evidence type="ECO:0000256" key="8">
    <source>
        <dbReference type="ARBA" id="ARBA00039432"/>
    </source>
</evidence>
<evidence type="ECO:0000256" key="1">
    <source>
        <dbReference type="ARBA" id="ARBA00000707"/>
    </source>
</evidence>
<sequence>MMTNKFCSFCALHGIICDIHRELRNEYNSLNPTYATAQPIAQHIEQLSSTFKFHQQGDPSEFLVVLLDHLMTCVKTNETDVDMNSSLQPIQQIFGLNIISIIECKICCKTSSVDTWESILSLSMSSYSNLRQSLSAYFTIEELKNGDLYSCSNCEKMVPFSKMLKISNESPVIFILLKRFDYDVRLNSTRKSNLVIAYPETITLDDYFDEISRQSNKENENHSFIYKLNSVVVHLGEYATNGHVYAYVCSPDGYWYKADDERLTPVDLDLVLNHKDAYILCYVKTLKNSIYFSDNETISSPTHSSPVKISSTPTVSFQYFDKARDTHDDEILLSEIESISSNNSMNKISIDDNSFADILSDDSSIQHCSTQPESMILSTSIDTSSIQLDEDVQDSQSENDFVAETPTSHQFNLRSVDLVKLQVIRTEKNNMKKKRQFEKMGLIDESSNKTTAKKIFISKQVNTFKATVDNLVYNGDSSIHIGSTAERKCHVDVTYFYILLPYIKQLNKFCGLCVLNCTFGATNDAHRILLRCKLRCRAHPICPFTCFAIVQNNGKGNIIVTNRKVRHIKGVKICRPTRKPLRNLIKQQFAQGASTYRMYQEKLQQRTPEQRQGQNYDGIGKSRCILSKIKSERVNDSLLSADVDQGLFKLLEKFRADYNSDGKVKGSIQFISKYPCQIIVYSESSIRLFDLLMKQKNVVLSLDATGSIIKEKNTNRLLYYELSATLPGVANQDSIIPITFMISNAHALVNVIHWLELFKYSFSQDARKAINKNVPDTFRNLAMWCIALLINTSTWGEFLHNWKLICNVFIELHLGQHFINKEHQETLINKMSDLSRHNRQIIHSFENIATNNEEQRTTAISERRMNIVKRNQLVMNSHQQVFLKCPYYLISCTTAIPSINTTTTTAIPPINTTTTTTMPSINTTTTAIPPINTTTTKTMPSINTTAAVPSTIDNNTASASSHMRIVSQTNVNGVKRLVITDDNHFFSITTPTNTKTS</sequence>
<dbReference type="GO" id="GO:0005829">
    <property type="term" value="C:cytosol"/>
    <property type="evidence" value="ECO:0007669"/>
    <property type="project" value="TreeGrafter"/>
</dbReference>
<dbReference type="InterPro" id="IPR038765">
    <property type="entry name" value="Papain-like_cys_pep_sf"/>
</dbReference>
<dbReference type="AlphaFoldDB" id="A0A816XUG9"/>
<keyword evidence="7" id="KW-0788">Thiol protease</keyword>
<evidence type="ECO:0000313" key="16">
    <source>
        <dbReference type="Proteomes" id="UP000663824"/>
    </source>
</evidence>
<evidence type="ECO:0000256" key="10">
    <source>
        <dbReference type="ARBA" id="ARBA00042154"/>
    </source>
</evidence>
<evidence type="ECO:0000256" key="7">
    <source>
        <dbReference type="ARBA" id="ARBA00022807"/>
    </source>
</evidence>
<proteinExistence type="inferred from homology"/>
<evidence type="ECO:0000256" key="13">
    <source>
        <dbReference type="SAM" id="MobiDB-lite"/>
    </source>
</evidence>
<keyword evidence="6" id="KW-0378">Hydrolase</keyword>
<feature type="region of interest" description="Disordered" evidence="13">
    <location>
        <begin position="917"/>
        <end position="938"/>
    </location>
</feature>
<dbReference type="PANTHER" id="PTHR24006">
    <property type="entry name" value="UBIQUITIN CARBOXYL-TERMINAL HYDROLASE"/>
    <property type="match status" value="1"/>
</dbReference>
<dbReference type="GO" id="GO:0016579">
    <property type="term" value="P:protein deubiquitination"/>
    <property type="evidence" value="ECO:0007669"/>
    <property type="project" value="InterPro"/>
</dbReference>
<feature type="domain" description="USP" evidence="14">
    <location>
        <begin position="1"/>
        <end position="285"/>
    </location>
</feature>
<evidence type="ECO:0000256" key="3">
    <source>
        <dbReference type="ARBA" id="ARBA00012759"/>
    </source>
</evidence>
<dbReference type="Proteomes" id="UP000663824">
    <property type="component" value="Unassembled WGS sequence"/>
</dbReference>
<evidence type="ECO:0000256" key="5">
    <source>
        <dbReference type="ARBA" id="ARBA00022786"/>
    </source>
</evidence>
<dbReference type="SUPFAM" id="SSF54001">
    <property type="entry name" value="Cysteine proteinases"/>
    <property type="match status" value="1"/>
</dbReference>
<name>A0A816XUG9_9BILA</name>
<keyword evidence="4" id="KW-0645">Protease</keyword>
<organism evidence="15 16">
    <name type="scientific">Rotaria magnacalcarata</name>
    <dbReference type="NCBI Taxonomy" id="392030"/>
    <lineage>
        <taxon>Eukaryota</taxon>
        <taxon>Metazoa</taxon>
        <taxon>Spiralia</taxon>
        <taxon>Gnathifera</taxon>
        <taxon>Rotifera</taxon>
        <taxon>Eurotatoria</taxon>
        <taxon>Bdelloidea</taxon>
        <taxon>Philodinida</taxon>
        <taxon>Philodinidae</taxon>
        <taxon>Rotaria</taxon>
    </lineage>
</organism>
<dbReference type="EC" id="3.4.19.12" evidence="3"/>
<keyword evidence="5" id="KW-0833">Ubl conjugation pathway</keyword>
<comment type="catalytic activity">
    <reaction evidence="1">
        <text>Thiol-dependent hydrolysis of ester, thioester, amide, peptide and isopeptide bonds formed by the C-terminal Gly of ubiquitin (a 76-residue protein attached to proteins as an intracellular targeting signal).</text>
        <dbReference type="EC" id="3.4.19.12"/>
    </reaction>
</comment>
<comment type="caution">
    <text evidence="15">The sequence shown here is derived from an EMBL/GenBank/DDBJ whole genome shotgun (WGS) entry which is preliminary data.</text>
</comment>
<dbReference type="Gene3D" id="3.90.70.10">
    <property type="entry name" value="Cysteine proteinases"/>
    <property type="match status" value="1"/>
</dbReference>
<evidence type="ECO:0000256" key="11">
    <source>
        <dbReference type="ARBA" id="ARBA00042420"/>
    </source>
</evidence>
<accession>A0A816XUG9</accession>
<evidence type="ECO:0000256" key="4">
    <source>
        <dbReference type="ARBA" id="ARBA00022670"/>
    </source>
</evidence>
<evidence type="ECO:0000256" key="12">
    <source>
        <dbReference type="ARBA" id="ARBA00043009"/>
    </source>
</evidence>
<reference evidence="15" key="1">
    <citation type="submission" date="2021-02" db="EMBL/GenBank/DDBJ databases">
        <authorList>
            <person name="Nowell W R."/>
        </authorList>
    </citation>
    <scope>NUCLEOTIDE SEQUENCE</scope>
</reference>
<dbReference type="EMBL" id="CAJNRE010017089">
    <property type="protein sequence ID" value="CAF2150993.1"/>
    <property type="molecule type" value="Genomic_DNA"/>
</dbReference>
<dbReference type="Pfam" id="PF00443">
    <property type="entry name" value="UCH"/>
    <property type="match status" value="1"/>
</dbReference>
<comment type="similarity">
    <text evidence="2">Belongs to the peptidase C19 family.</text>
</comment>
<evidence type="ECO:0000256" key="2">
    <source>
        <dbReference type="ARBA" id="ARBA00009085"/>
    </source>
</evidence>
<dbReference type="GO" id="GO:0004843">
    <property type="term" value="F:cysteine-type deubiquitinase activity"/>
    <property type="evidence" value="ECO:0007669"/>
    <property type="project" value="UniProtKB-EC"/>
</dbReference>
<evidence type="ECO:0000256" key="6">
    <source>
        <dbReference type="ARBA" id="ARBA00022801"/>
    </source>
</evidence>
<protein>
    <recommendedName>
        <fullName evidence="8">Ubiquitin carboxyl-terminal hydrolase 36</fullName>
        <ecNumber evidence="3">3.4.19.12</ecNumber>
    </recommendedName>
    <alternativeName>
        <fullName evidence="11">Deubiquitinating enzyme 36</fullName>
    </alternativeName>
    <alternativeName>
        <fullName evidence="10">Protein scrawny</fullName>
    </alternativeName>
    <alternativeName>
        <fullName evidence="9">Ubiquitin thioesterase 36</fullName>
    </alternativeName>
    <alternativeName>
        <fullName evidence="12">Ubiquitin-specific-processing protease 36</fullName>
    </alternativeName>
</protein>
<dbReference type="GO" id="GO:0006508">
    <property type="term" value="P:proteolysis"/>
    <property type="evidence" value="ECO:0007669"/>
    <property type="project" value="UniProtKB-KW"/>
</dbReference>
<evidence type="ECO:0000259" key="14">
    <source>
        <dbReference type="PROSITE" id="PS50235"/>
    </source>
</evidence>
<dbReference type="InterPro" id="IPR001394">
    <property type="entry name" value="Peptidase_C19_UCH"/>
</dbReference>
<gene>
    <name evidence="15" type="ORF">MBJ925_LOCUS31219</name>
</gene>
<dbReference type="InterPro" id="IPR050164">
    <property type="entry name" value="Peptidase_C19"/>
</dbReference>
<evidence type="ECO:0000256" key="9">
    <source>
        <dbReference type="ARBA" id="ARBA00041300"/>
    </source>
</evidence>
<dbReference type="GO" id="GO:0005634">
    <property type="term" value="C:nucleus"/>
    <property type="evidence" value="ECO:0007669"/>
    <property type="project" value="TreeGrafter"/>
</dbReference>
<dbReference type="InterPro" id="IPR028889">
    <property type="entry name" value="USP"/>
</dbReference>